<dbReference type="Gene3D" id="3.30.420.10">
    <property type="entry name" value="Ribonuclease H-like superfamily/Ribonuclease H"/>
    <property type="match status" value="1"/>
</dbReference>
<dbReference type="AlphaFoldDB" id="A0A5C4MLM7"/>
<sequence length="165" mass="18194">MGHADLLDFKTYSIRHEGWPIEIGIARIVGNGADAESRLIRPHPNLDPSLWSCQSEAIHGLSRDLVEAEGIDPAGLNACFAVLNDSIVVSDAPTFERRWLLRLLRTRSSLPSMRLRDFDSFLAMTLPDSAAPARAWGLFERHAVPHRAAGDVLRLACACLAGRRT</sequence>
<accession>A0A5C4MLM7</accession>
<dbReference type="InterPro" id="IPR036397">
    <property type="entry name" value="RNaseH_sf"/>
</dbReference>
<evidence type="ECO:0000313" key="1">
    <source>
        <dbReference type="EMBL" id="TNC45138.1"/>
    </source>
</evidence>
<dbReference type="InterPro" id="IPR012337">
    <property type="entry name" value="RNaseH-like_sf"/>
</dbReference>
<dbReference type="OrthoDB" id="5705783at2"/>
<name>A0A5C4MLM7_9RHOB</name>
<dbReference type="EMBL" id="VDFU01000050">
    <property type="protein sequence ID" value="TNC45138.1"/>
    <property type="molecule type" value="Genomic_DNA"/>
</dbReference>
<keyword evidence="2" id="KW-1185">Reference proteome</keyword>
<dbReference type="Proteomes" id="UP000305887">
    <property type="component" value="Unassembled WGS sequence"/>
</dbReference>
<protein>
    <recommendedName>
        <fullName evidence="3">Exonuclease domain-containing protein</fullName>
    </recommendedName>
</protein>
<comment type="caution">
    <text evidence="1">The sequence shown here is derived from an EMBL/GenBank/DDBJ whole genome shotgun (WGS) entry which is preliminary data.</text>
</comment>
<evidence type="ECO:0000313" key="2">
    <source>
        <dbReference type="Proteomes" id="UP000305887"/>
    </source>
</evidence>
<gene>
    <name evidence="1" type="ORF">FHG66_20305</name>
</gene>
<reference evidence="1 2" key="1">
    <citation type="submission" date="2019-06" db="EMBL/GenBank/DDBJ databases">
        <title>YIM 131921 draft genome.</title>
        <authorList>
            <person name="Jiang L."/>
        </authorList>
    </citation>
    <scope>NUCLEOTIDE SEQUENCE [LARGE SCALE GENOMIC DNA]</scope>
    <source>
        <strain evidence="1 2">YIM 131921</strain>
    </source>
</reference>
<dbReference type="RefSeq" id="WP_139078974.1">
    <property type="nucleotide sequence ID" value="NZ_VDFU01000050.1"/>
</dbReference>
<evidence type="ECO:0008006" key="3">
    <source>
        <dbReference type="Google" id="ProtNLM"/>
    </source>
</evidence>
<dbReference type="SUPFAM" id="SSF53098">
    <property type="entry name" value="Ribonuclease H-like"/>
    <property type="match status" value="1"/>
</dbReference>
<dbReference type="GO" id="GO:0003676">
    <property type="term" value="F:nucleic acid binding"/>
    <property type="evidence" value="ECO:0007669"/>
    <property type="project" value="InterPro"/>
</dbReference>
<organism evidence="1 2">
    <name type="scientific">Rubellimicrobium rubrum</name>
    <dbReference type="NCBI Taxonomy" id="2585369"/>
    <lineage>
        <taxon>Bacteria</taxon>
        <taxon>Pseudomonadati</taxon>
        <taxon>Pseudomonadota</taxon>
        <taxon>Alphaproteobacteria</taxon>
        <taxon>Rhodobacterales</taxon>
        <taxon>Roseobacteraceae</taxon>
        <taxon>Rubellimicrobium</taxon>
    </lineage>
</organism>
<proteinExistence type="predicted"/>